<dbReference type="GO" id="GO:0044027">
    <property type="term" value="P:negative regulation of gene expression via chromosomal CpG island methylation"/>
    <property type="evidence" value="ECO:0007669"/>
    <property type="project" value="TreeGrafter"/>
</dbReference>
<dbReference type="GO" id="GO:0061630">
    <property type="term" value="F:ubiquitin protein ligase activity"/>
    <property type="evidence" value="ECO:0007669"/>
    <property type="project" value="TreeGrafter"/>
</dbReference>
<dbReference type="GO" id="GO:0004519">
    <property type="term" value="F:endonuclease activity"/>
    <property type="evidence" value="ECO:0007669"/>
    <property type="project" value="UniProtKB-KW"/>
</dbReference>
<evidence type="ECO:0000313" key="2">
    <source>
        <dbReference type="EMBL" id="SFL37976.1"/>
    </source>
</evidence>
<gene>
    <name evidence="2" type="ORF">SAMN04488085_11064</name>
</gene>
<dbReference type="PROSITE" id="PS51015">
    <property type="entry name" value="YDG"/>
    <property type="match status" value="1"/>
</dbReference>
<dbReference type="EMBL" id="FOSW01000010">
    <property type="protein sequence ID" value="SFL37976.1"/>
    <property type="molecule type" value="Genomic_DNA"/>
</dbReference>
<evidence type="ECO:0000313" key="3">
    <source>
        <dbReference type="Proteomes" id="UP000199152"/>
    </source>
</evidence>
<keyword evidence="3" id="KW-1185">Reference proteome</keyword>
<dbReference type="PANTHER" id="PTHR14140:SF27">
    <property type="entry name" value="OS04G0289800 PROTEIN"/>
    <property type="match status" value="1"/>
</dbReference>
<dbReference type="InterPro" id="IPR003105">
    <property type="entry name" value="SRA_YDG"/>
</dbReference>
<dbReference type="Proteomes" id="UP000199152">
    <property type="component" value="Unassembled WGS sequence"/>
</dbReference>
<dbReference type="InterPro" id="IPR003615">
    <property type="entry name" value="HNH_nuc"/>
</dbReference>
<proteinExistence type="predicted"/>
<dbReference type="Pfam" id="PF13391">
    <property type="entry name" value="HNH_2"/>
    <property type="match status" value="1"/>
</dbReference>
<dbReference type="Gene3D" id="2.30.280.10">
    <property type="entry name" value="SRA-YDG"/>
    <property type="match status" value="1"/>
</dbReference>
<protein>
    <submittedName>
        <fullName evidence="2">HNH endonuclease</fullName>
    </submittedName>
</protein>
<dbReference type="PANTHER" id="PTHR14140">
    <property type="entry name" value="E3 UBIQUITIN-PROTEIN LIGASE UHRF-RELATED"/>
    <property type="match status" value="1"/>
</dbReference>
<organism evidence="2 3">
    <name type="scientific">Geodermatophilus ruber</name>
    <dbReference type="NCBI Taxonomy" id="504800"/>
    <lineage>
        <taxon>Bacteria</taxon>
        <taxon>Bacillati</taxon>
        <taxon>Actinomycetota</taxon>
        <taxon>Actinomycetes</taxon>
        <taxon>Geodermatophilales</taxon>
        <taxon>Geodermatophilaceae</taxon>
        <taxon>Geodermatophilus</taxon>
    </lineage>
</organism>
<dbReference type="InterPro" id="IPR015947">
    <property type="entry name" value="PUA-like_sf"/>
</dbReference>
<accession>A0A1I4H980</accession>
<dbReference type="GO" id="GO:0016567">
    <property type="term" value="P:protein ubiquitination"/>
    <property type="evidence" value="ECO:0007669"/>
    <property type="project" value="TreeGrafter"/>
</dbReference>
<keyword evidence="2" id="KW-0255">Endonuclease</keyword>
<name>A0A1I4H980_9ACTN</name>
<dbReference type="InterPro" id="IPR045134">
    <property type="entry name" value="UHRF1/2-like"/>
</dbReference>
<dbReference type="SUPFAM" id="SSF88697">
    <property type="entry name" value="PUA domain-like"/>
    <property type="match status" value="1"/>
</dbReference>
<reference evidence="2 3" key="1">
    <citation type="submission" date="2016-10" db="EMBL/GenBank/DDBJ databases">
        <authorList>
            <person name="de Groot N.N."/>
        </authorList>
    </citation>
    <scope>NUCLEOTIDE SEQUENCE [LARGE SCALE GENOMIC DNA]</scope>
    <source>
        <strain evidence="2 3">DSM 45317</strain>
    </source>
</reference>
<keyword evidence="2" id="KW-0378">Hydrolase</keyword>
<dbReference type="InParanoid" id="A0A1I4H980"/>
<dbReference type="InterPro" id="IPR036987">
    <property type="entry name" value="SRA-YDG_sf"/>
</dbReference>
<keyword evidence="2" id="KW-0540">Nuclease</keyword>
<dbReference type="Pfam" id="PF02182">
    <property type="entry name" value="SAD_SRA"/>
    <property type="match status" value="1"/>
</dbReference>
<evidence type="ECO:0000259" key="1">
    <source>
        <dbReference type="PROSITE" id="PS51015"/>
    </source>
</evidence>
<dbReference type="CDD" id="cd00085">
    <property type="entry name" value="HNHc"/>
    <property type="match status" value="1"/>
</dbReference>
<sequence>MHSPATGYRYDGLYRVADHWSKLGKSGFRVWQFRLVRISDQESTPYVPQENAPGGRQTPKVAQGVTTRVIRDTKVSVFIKKLYENACQVCGTRLEIPGGSVSEGAHIRALGRPHLGPDTVDNILCLCPNHHTLFDQGGIYVSDDLKVHDHHGAVIEVLTKHARHPIDLAHLKAHRERWGY</sequence>
<dbReference type="STRING" id="504800.SAMN04488085_11064"/>
<feature type="domain" description="YDG" evidence="1">
    <location>
        <begin position="1"/>
        <end position="37"/>
    </location>
</feature>
<dbReference type="AlphaFoldDB" id="A0A1I4H980"/>